<dbReference type="AlphaFoldDB" id="A0A835LQ35"/>
<comment type="caution">
    <text evidence="1">The sequence shown here is derived from an EMBL/GenBank/DDBJ whole genome shotgun (WGS) entry which is preliminary data.</text>
</comment>
<evidence type="ECO:0000313" key="1">
    <source>
        <dbReference type="EMBL" id="KAF9603250.1"/>
    </source>
</evidence>
<sequence length="117" mass="13901">MGSMNFGRNLLLYVFDEESVPWTLKKEKHRNLSESKESFLKAFKVIDNELRMHRNIDRFDWDNRITLVKQERIGQSIIQLEKNPVDFDTNSAAFWTEGDLVLFLFLARVFDLLCDNK</sequence>
<accession>A0A835LQ35</accession>
<name>A0A835LQ35_9MAGN</name>
<dbReference type="EMBL" id="JADFTS010000006">
    <property type="protein sequence ID" value="KAF9603250.1"/>
    <property type="molecule type" value="Genomic_DNA"/>
</dbReference>
<reference evidence="1 2" key="1">
    <citation type="submission" date="2020-10" db="EMBL/GenBank/DDBJ databases">
        <title>The Coptis chinensis genome and diversification of protoberbering-type alkaloids.</title>
        <authorList>
            <person name="Wang B."/>
            <person name="Shu S."/>
            <person name="Song C."/>
            <person name="Liu Y."/>
        </authorList>
    </citation>
    <scope>NUCLEOTIDE SEQUENCE [LARGE SCALE GENOMIC DNA]</scope>
    <source>
        <strain evidence="1">HL-2020</strain>
        <tissue evidence="1">Leaf</tissue>
    </source>
</reference>
<gene>
    <name evidence="1" type="ORF">IFM89_034583</name>
</gene>
<keyword evidence="2" id="KW-1185">Reference proteome</keyword>
<proteinExistence type="predicted"/>
<organism evidence="1 2">
    <name type="scientific">Coptis chinensis</name>
    <dbReference type="NCBI Taxonomy" id="261450"/>
    <lineage>
        <taxon>Eukaryota</taxon>
        <taxon>Viridiplantae</taxon>
        <taxon>Streptophyta</taxon>
        <taxon>Embryophyta</taxon>
        <taxon>Tracheophyta</taxon>
        <taxon>Spermatophyta</taxon>
        <taxon>Magnoliopsida</taxon>
        <taxon>Ranunculales</taxon>
        <taxon>Ranunculaceae</taxon>
        <taxon>Coptidoideae</taxon>
        <taxon>Coptis</taxon>
    </lineage>
</organism>
<dbReference type="Proteomes" id="UP000631114">
    <property type="component" value="Unassembled WGS sequence"/>
</dbReference>
<evidence type="ECO:0000313" key="2">
    <source>
        <dbReference type="Proteomes" id="UP000631114"/>
    </source>
</evidence>
<protein>
    <submittedName>
        <fullName evidence="1">Uncharacterized protein</fullName>
    </submittedName>
</protein>